<comment type="similarity">
    <text evidence="1">Belongs to the APC5 family.</text>
</comment>
<dbReference type="PANTHER" id="PTHR12830">
    <property type="entry name" value="ANAPHASE-PROMOTING COMPLEX SUBUNIT 5"/>
    <property type="match status" value="1"/>
</dbReference>
<dbReference type="AlphaFoldDB" id="A0AAV8V471"/>
<keyword evidence="11" id="KW-1185">Reference proteome</keyword>
<comment type="function">
    <text evidence="8">Component of the anaphase promoting complex/cyclosome (APC/C), a cell cycle-regulated E3 ubiquitin ligase that controls progression through mitosis and the G1 phase of the cell cycle. The APC/C complex acts by mediating ubiquitination and subsequent degradation of target proteins: it mainly mediates the formation of 'Lys-11'-linked polyubiquitin chains and, to a lower extent, the formation of 'Lys-48'- and 'Lys-63'-linked polyubiquitin chains. The APC/C complex catalyzes assembly of branched 'Lys-11'-/'Lys-48'-linked branched ubiquitin chains on target proteins.</text>
</comment>
<dbReference type="Pfam" id="PF12862">
    <property type="entry name" value="ANAPC5"/>
    <property type="match status" value="1"/>
</dbReference>
<evidence type="ECO:0000256" key="2">
    <source>
        <dbReference type="ARBA" id="ARBA00016066"/>
    </source>
</evidence>
<comment type="caution">
    <text evidence="10">The sequence shown here is derived from an EMBL/GenBank/DDBJ whole genome shotgun (WGS) entry which is preliminary data.</text>
</comment>
<feature type="domain" description="Anaphase-promoting complex subunit 5" evidence="9">
    <location>
        <begin position="91"/>
        <end position="183"/>
    </location>
</feature>
<evidence type="ECO:0000256" key="1">
    <source>
        <dbReference type="ARBA" id="ARBA00007450"/>
    </source>
</evidence>
<dbReference type="PANTHER" id="PTHR12830:SF9">
    <property type="entry name" value="ANAPHASE-PROMOTING COMPLEX SUBUNIT 5"/>
    <property type="match status" value="1"/>
</dbReference>
<name>A0AAV8V471_9RHOD</name>
<dbReference type="GO" id="GO:0005680">
    <property type="term" value="C:anaphase-promoting complex"/>
    <property type="evidence" value="ECO:0007669"/>
    <property type="project" value="InterPro"/>
</dbReference>
<proteinExistence type="inferred from homology"/>
<dbReference type="InterPro" id="IPR026000">
    <property type="entry name" value="Apc5_dom"/>
</dbReference>
<evidence type="ECO:0000259" key="9">
    <source>
        <dbReference type="Pfam" id="PF12862"/>
    </source>
</evidence>
<dbReference type="Proteomes" id="UP001157974">
    <property type="component" value="Unassembled WGS sequence"/>
</dbReference>
<organism evidence="10 11">
    <name type="scientific">Rhodosorus marinus</name>
    <dbReference type="NCBI Taxonomy" id="101924"/>
    <lineage>
        <taxon>Eukaryota</taxon>
        <taxon>Rhodophyta</taxon>
        <taxon>Stylonematophyceae</taxon>
        <taxon>Stylonematales</taxon>
        <taxon>Stylonemataceae</taxon>
        <taxon>Rhodosorus</taxon>
    </lineage>
</organism>
<dbReference type="SUPFAM" id="SSF48452">
    <property type="entry name" value="TPR-like"/>
    <property type="match status" value="1"/>
</dbReference>
<evidence type="ECO:0000256" key="4">
    <source>
        <dbReference type="ARBA" id="ARBA00022776"/>
    </source>
</evidence>
<dbReference type="GO" id="GO:0031145">
    <property type="term" value="P:anaphase-promoting complex-dependent catabolic process"/>
    <property type="evidence" value="ECO:0007669"/>
    <property type="project" value="TreeGrafter"/>
</dbReference>
<protein>
    <recommendedName>
        <fullName evidence="2">Anaphase-promoting complex subunit 5</fullName>
    </recommendedName>
    <alternativeName>
        <fullName evidence="7">Cyclosome subunit 5</fullName>
    </alternativeName>
</protein>
<reference evidence="10 11" key="1">
    <citation type="journal article" date="2023" name="Nat. Commun.">
        <title>Origin of minicircular mitochondrial genomes in red algae.</title>
        <authorList>
            <person name="Lee Y."/>
            <person name="Cho C.H."/>
            <person name="Lee Y.M."/>
            <person name="Park S.I."/>
            <person name="Yang J.H."/>
            <person name="West J.A."/>
            <person name="Bhattacharya D."/>
            <person name="Yoon H.S."/>
        </authorList>
    </citation>
    <scope>NUCLEOTIDE SEQUENCE [LARGE SCALE GENOMIC DNA]</scope>
    <source>
        <strain evidence="10 11">CCMP1338</strain>
        <tissue evidence="10">Whole cell</tissue>
    </source>
</reference>
<sequence length="572" mass="62872">MGAGSYFLNVDSLMGSVESLFWSFVAETYEGLDGTSLVYQYVRRVVVIFDAIQFEGVCALYDETVNYINADFETHVELPKIQSRPSLQQQLKDLPEENFTDAEDAVHRCFDLSLVHVKKSRTGSPAEFASGVHYAPLSLAAVQHKFGHKSEAEAALGEAVNIAQQIGNQEFQSLVAPWLAEIHDDWRFLETRGTNYEAELELARKEVETLGLGKPSDERLCRIRKHVAKATALANSSDQAAVPGFLLLAGAWLLEGGRSVAYSYAQLALRRSSHLDGSLHANAFCAVQSLRFDEGYPEEALDALFDQAKNADSGSVLVRTTLKLSIELALAKGEIRVAEALLSRASGLDDKDNDCAALLASAECCLAKGDLFEANRLAEELVLEAAQRRLCPFVVEAYLIQAQSHLKAQSVSSALAPVLSALSFANSLRWQPQRCRAVGMLAKIHLFLGQRNEALLKMRQITPVALNALPCRHRGEHYLIHAMCMAECDGQAYEEIVAELERARTNFEKASCLTGFLETEILAAKTADRFSKQKERDQAAREARSIAKRIGAAARKLPKAELGRLLALAAMN</sequence>
<evidence type="ECO:0000313" key="10">
    <source>
        <dbReference type="EMBL" id="KAJ8908702.1"/>
    </source>
</evidence>
<evidence type="ECO:0000256" key="6">
    <source>
        <dbReference type="ARBA" id="ARBA00023306"/>
    </source>
</evidence>
<keyword evidence="6" id="KW-0131">Cell cycle</keyword>
<keyword evidence="4" id="KW-0498">Mitosis</keyword>
<keyword evidence="3" id="KW-0132">Cell division</keyword>
<dbReference type="InterPro" id="IPR011990">
    <property type="entry name" value="TPR-like_helical_dom_sf"/>
</dbReference>
<dbReference type="EMBL" id="JAMWBK010000001">
    <property type="protein sequence ID" value="KAJ8908702.1"/>
    <property type="molecule type" value="Genomic_DNA"/>
</dbReference>
<evidence type="ECO:0000256" key="5">
    <source>
        <dbReference type="ARBA" id="ARBA00022786"/>
    </source>
</evidence>
<dbReference type="GO" id="GO:0051301">
    <property type="term" value="P:cell division"/>
    <property type="evidence" value="ECO:0007669"/>
    <property type="project" value="UniProtKB-KW"/>
</dbReference>
<evidence type="ECO:0000256" key="7">
    <source>
        <dbReference type="ARBA" id="ARBA00031069"/>
    </source>
</evidence>
<evidence type="ECO:0000256" key="3">
    <source>
        <dbReference type="ARBA" id="ARBA00022618"/>
    </source>
</evidence>
<accession>A0AAV8V471</accession>
<evidence type="ECO:0000256" key="8">
    <source>
        <dbReference type="ARBA" id="ARBA00045696"/>
    </source>
</evidence>
<keyword evidence="5" id="KW-0833">Ubl conjugation pathway</keyword>
<dbReference type="GO" id="GO:0045842">
    <property type="term" value="P:positive regulation of mitotic metaphase/anaphase transition"/>
    <property type="evidence" value="ECO:0007669"/>
    <property type="project" value="TreeGrafter"/>
</dbReference>
<dbReference type="InterPro" id="IPR037679">
    <property type="entry name" value="Apc5"/>
</dbReference>
<evidence type="ECO:0000313" key="11">
    <source>
        <dbReference type="Proteomes" id="UP001157974"/>
    </source>
</evidence>
<dbReference type="GO" id="GO:0070979">
    <property type="term" value="P:protein K11-linked ubiquitination"/>
    <property type="evidence" value="ECO:0007669"/>
    <property type="project" value="TreeGrafter"/>
</dbReference>
<gene>
    <name evidence="10" type="ORF">NDN08_005407</name>
</gene>